<keyword evidence="2" id="KW-0472">Membrane</keyword>
<evidence type="ECO:0000256" key="2">
    <source>
        <dbReference type="SAM" id="Phobius"/>
    </source>
</evidence>
<feature type="region of interest" description="Disordered" evidence="1">
    <location>
        <begin position="208"/>
        <end position="250"/>
    </location>
</feature>
<gene>
    <name evidence="3" type="ORF">GPX89_42165</name>
</gene>
<dbReference type="Proteomes" id="UP000466794">
    <property type="component" value="Unassembled WGS sequence"/>
</dbReference>
<accession>A0A7K1VAY8</accession>
<keyword evidence="4" id="KW-1185">Reference proteome</keyword>
<protein>
    <submittedName>
        <fullName evidence="3">Uncharacterized protein</fullName>
    </submittedName>
</protein>
<dbReference type="EMBL" id="WRPP01000015">
    <property type="protein sequence ID" value="MVU83823.1"/>
    <property type="molecule type" value="Genomic_DNA"/>
</dbReference>
<evidence type="ECO:0000313" key="4">
    <source>
        <dbReference type="Proteomes" id="UP000466794"/>
    </source>
</evidence>
<reference evidence="3 4" key="1">
    <citation type="submission" date="2019-12" db="EMBL/GenBank/DDBJ databases">
        <title>Nocardia sp. nov. ET3-3 isolated from soil.</title>
        <authorList>
            <person name="Kanchanasin P."/>
            <person name="Tanasupawat S."/>
            <person name="Yuki M."/>
            <person name="Kudo T."/>
        </authorList>
    </citation>
    <scope>NUCLEOTIDE SEQUENCE [LARGE SCALE GENOMIC DNA]</scope>
    <source>
        <strain evidence="3 4">ET3-3</strain>
    </source>
</reference>
<name>A0A7K1VAY8_9NOCA</name>
<evidence type="ECO:0000313" key="3">
    <source>
        <dbReference type="EMBL" id="MVU83823.1"/>
    </source>
</evidence>
<organism evidence="3 4">
    <name type="scientific">Nocardia terrae</name>
    <dbReference type="NCBI Taxonomy" id="2675851"/>
    <lineage>
        <taxon>Bacteria</taxon>
        <taxon>Bacillati</taxon>
        <taxon>Actinomycetota</taxon>
        <taxon>Actinomycetes</taxon>
        <taxon>Mycobacteriales</taxon>
        <taxon>Nocardiaceae</taxon>
        <taxon>Nocardia</taxon>
    </lineage>
</organism>
<dbReference type="RefSeq" id="WP_157393378.1">
    <property type="nucleotide sequence ID" value="NZ_WRPP01000015.1"/>
</dbReference>
<proteinExistence type="predicted"/>
<comment type="caution">
    <text evidence="3">The sequence shown here is derived from an EMBL/GenBank/DDBJ whole genome shotgun (WGS) entry which is preliminary data.</text>
</comment>
<dbReference type="AlphaFoldDB" id="A0A7K1VAY8"/>
<feature type="transmembrane region" description="Helical" evidence="2">
    <location>
        <begin position="9"/>
        <end position="27"/>
    </location>
</feature>
<feature type="compositionally biased region" description="Basic residues" evidence="1">
    <location>
        <begin position="218"/>
        <end position="240"/>
    </location>
</feature>
<feature type="transmembrane region" description="Helical" evidence="2">
    <location>
        <begin position="47"/>
        <end position="65"/>
    </location>
</feature>
<keyword evidence="2" id="KW-1133">Transmembrane helix</keyword>
<keyword evidence="2" id="KW-0812">Transmembrane</keyword>
<evidence type="ECO:0000256" key="1">
    <source>
        <dbReference type="SAM" id="MobiDB-lite"/>
    </source>
</evidence>
<sequence length="250" mass="28347">MEQKAPPALLRVLFATAVLSFALSMYLEQRQLDWLQRHPISVDLLSSVVGFATGGLVVAVVFNWIRERHHARLMHEPVAQEWSSAIRSARQAFGLLDSHEAHALGKPEFEAYDRFAAALWSDDPIDPAVWDEHVADMRSESAALLDVADEFAEKYEIDGPKYRTARAKFERTLAAEPESFDAIATELYAFTDTVDRLHYNLMRERLRRQAEPPAATPARRRGVAPALRRPRRRRPTHRTAGHQSGSLRGE</sequence>